<evidence type="ECO:0000256" key="4">
    <source>
        <dbReference type="ARBA" id="ARBA00012483"/>
    </source>
</evidence>
<evidence type="ECO:0000256" key="14">
    <source>
        <dbReference type="ARBA" id="ARBA00023242"/>
    </source>
</evidence>
<evidence type="ECO:0000256" key="10">
    <source>
        <dbReference type="ARBA" id="ARBA00022786"/>
    </source>
</evidence>
<evidence type="ECO:0000256" key="1">
    <source>
        <dbReference type="ARBA" id="ARBA00000900"/>
    </source>
</evidence>
<dbReference type="InterPro" id="IPR013083">
    <property type="entry name" value="Znf_RING/FYVE/PHD"/>
</dbReference>
<feature type="compositionally biased region" description="Low complexity" evidence="16">
    <location>
        <begin position="311"/>
        <end position="329"/>
    </location>
</feature>
<dbReference type="Gene3D" id="1.10.10.10">
    <property type="entry name" value="Winged helix-like DNA-binding domain superfamily/Winged helix DNA-binding domain"/>
    <property type="match status" value="1"/>
</dbReference>
<dbReference type="PANTHER" id="PTHR20973">
    <property type="entry name" value="NON-SMC ELEMENT 1-RELATED"/>
    <property type="match status" value="1"/>
</dbReference>
<evidence type="ECO:0000256" key="6">
    <source>
        <dbReference type="ARBA" id="ARBA00022679"/>
    </source>
</evidence>
<evidence type="ECO:0000256" key="13">
    <source>
        <dbReference type="ARBA" id="ARBA00023204"/>
    </source>
</evidence>
<comment type="subcellular location">
    <subcellularLocation>
        <location evidence="2 15">Nucleus</location>
    </subcellularLocation>
</comment>
<evidence type="ECO:0000313" key="19">
    <source>
        <dbReference type="Proteomes" id="UP001056384"/>
    </source>
</evidence>
<comment type="catalytic activity">
    <reaction evidence="1 15">
        <text>S-ubiquitinyl-[E2 ubiquitin-conjugating enzyme]-L-cysteine + [acceptor protein]-L-lysine = [E2 ubiquitin-conjugating enzyme]-L-cysteine + N(6)-ubiquitinyl-[acceptor protein]-L-lysine.</text>
        <dbReference type="EC" id="2.3.2.27"/>
    </reaction>
</comment>
<comment type="similarity">
    <text evidence="3 15">Belongs to the NSE1 family.</text>
</comment>
<feature type="region of interest" description="Disordered" evidence="16">
    <location>
        <begin position="292"/>
        <end position="348"/>
    </location>
</feature>
<evidence type="ECO:0000256" key="11">
    <source>
        <dbReference type="ARBA" id="ARBA00022833"/>
    </source>
</evidence>
<dbReference type="SUPFAM" id="SSF46785">
    <property type="entry name" value="Winged helix' DNA-binding domain"/>
    <property type="match status" value="1"/>
</dbReference>
<evidence type="ECO:0000256" key="5">
    <source>
        <dbReference type="ARBA" id="ARBA00019422"/>
    </source>
</evidence>
<keyword evidence="12 15" id="KW-0233">DNA recombination</keyword>
<evidence type="ECO:0000256" key="16">
    <source>
        <dbReference type="SAM" id="MobiDB-lite"/>
    </source>
</evidence>
<keyword evidence="9 15" id="KW-0863">Zinc-finger</keyword>
<dbReference type="GO" id="GO:0008270">
    <property type="term" value="F:zinc ion binding"/>
    <property type="evidence" value="ECO:0007669"/>
    <property type="project" value="UniProtKB-KW"/>
</dbReference>
<dbReference type="SUPFAM" id="SSF57850">
    <property type="entry name" value="RING/U-box"/>
    <property type="match status" value="1"/>
</dbReference>
<dbReference type="EC" id="2.3.2.27" evidence="4 15"/>
<feature type="region of interest" description="Disordered" evidence="16">
    <location>
        <begin position="146"/>
        <end position="174"/>
    </location>
</feature>
<dbReference type="InterPro" id="IPR036388">
    <property type="entry name" value="WH-like_DNA-bd_sf"/>
</dbReference>
<evidence type="ECO:0000256" key="15">
    <source>
        <dbReference type="RuleBase" id="RU368018"/>
    </source>
</evidence>
<dbReference type="Pfam" id="PF08746">
    <property type="entry name" value="zf-RING-like"/>
    <property type="match status" value="1"/>
</dbReference>
<dbReference type="AlphaFoldDB" id="A0A9Q9B3N9"/>
<dbReference type="GO" id="GO:0061630">
    <property type="term" value="F:ubiquitin protein ligase activity"/>
    <property type="evidence" value="ECO:0007669"/>
    <property type="project" value="UniProtKB-EC"/>
</dbReference>
<feature type="compositionally biased region" description="Acidic residues" evidence="16">
    <location>
        <begin position="335"/>
        <end position="348"/>
    </location>
</feature>
<keyword evidence="11 15" id="KW-0862">Zinc</keyword>
<sequence>MSDDGDDGSTYGNTHRAFLQALLTRQTITFEEAKPLISAIRTATTPERPHLPEDVTQEEFEDYLQRVNDALNPFDFEIRSSYHQVTHERIHALVNTTSDALTQMATIHSPDEIAFVKRVLDAMFDTYNTPRQEIMAIQTYQARKLAKAPGDVDRRDSGQNGNTQTQSRNASLTQSQVESLLDCLEQEGWFERTEIQSRSERVTVWYTLTQRALMELQQWLVDAYNEEPEEGDEEEPHQKIKFCKACAAIVTVGQRCPNMSCNVRLHDNCVGKMFKAQRDSETCPTCKTEWHDAPPVGIEAAKEQPRGGAGRRATNGTASGGRRSSAAHASTRHDEDEEDDMEVDDELP</sequence>
<keyword evidence="6 15" id="KW-0808">Transferase</keyword>
<keyword evidence="19" id="KW-1185">Reference proteome</keyword>
<evidence type="ECO:0000256" key="12">
    <source>
        <dbReference type="ARBA" id="ARBA00023172"/>
    </source>
</evidence>
<dbReference type="InterPro" id="IPR036390">
    <property type="entry name" value="WH_DNA-bd_sf"/>
</dbReference>
<evidence type="ECO:0000256" key="8">
    <source>
        <dbReference type="ARBA" id="ARBA00022763"/>
    </source>
</evidence>
<proteinExistence type="inferred from homology"/>
<keyword evidence="13 15" id="KW-0234">DNA repair</keyword>
<dbReference type="Proteomes" id="UP001056384">
    <property type="component" value="Chromosome 7"/>
</dbReference>
<evidence type="ECO:0000259" key="17">
    <source>
        <dbReference type="Pfam" id="PF08746"/>
    </source>
</evidence>
<evidence type="ECO:0000313" key="18">
    <source>
        <dbReference type="EMBL" id="USW55721.1"/>
    </source>
</evidence>
<keyword evidence="10 15" id="KW-0833">Ubl conjugation pathway</keyword>
<comment type="function">
    <text evidence="15">Acts in a DNA repair pathway for removal of UV-induced DNA damage that is distinct from classical nucleotide excision repair and in repair of ionizing radiation damage. Functions in homologous recombination repair of DNA double strand breaks and in recovery of stalled replication forks.</text>
</comment>
<dbReference type="CDD" id="cd16493">
    <property type="entry name" value="RING-CH-C4HC3_NSE1"/>
    <property type="match status" value="1"/>
</dbReference>
<evidence type="ECO:0000256" key="3">
    <source>
        <dbReference type="ARBA" id="ARBA00010258"/>
    </source>
</evidence>
<dbReference type="GO" id="GO:0005634">
    <property type="term" value="C:nucleus"/>
    <property type="evidence" value="ECO:0007669"/>
    <property type="project" value="UniProtKB-SubCell"/>
</dbReference>
<dbReference type="InterPro" id="IPR011513">
    <property type="entry name" value="Nse1"/>
</dbReference>
<dbReference type="Pfam" id="PF07574">
    <property type="entry name" value="SMC_Nse1"/>
    <property type="match status" value="1"/>
</dbReference>
<keyword evidence="14 15" id="KW-0539">Nucleus</keyword>
<dbReference type="Gene3D" id="3.90.1150.220">
    <property type="match status" value="1"/>
</dbReference>
<dbReference type="InterPro" id="IPR014857">
    <property type="entry name" value="Nse1_RING_C4HC3-type"/>
</dbReference>
<name>A0A9Q9B3N9_9PEZI</name>
<dbReference type="GO" id="GO:0000724">
    <property type="term" value="P:double-strand break repair via homologous recombination"/>
    <property type="evidence" value="ECO:0007669"/>
    <property type="project" value="TreeGrafter"/>
</dbReference>
<keyword evidence="7 15" id="KW-0479">Metal-binding</keyword>
<comment type="subunit">
    <text evidence="15">Component of the Smc5-Smc6 complex.</text>
</comment>
<dbReference type="EMBL" id="CP099424">
    <property type="protein sequence ID" value="USW55721.1"/>
    <property type="molecule type" value="Genomic_DNA"/>
</dbReference>
<evidence type="ECO:0000256" key="9">
    <source>
        <dbReference type="ARBA" id="ARBA00022771"/>
    </source>
</evidence>
<accession>A0A9Q9B3N9</accession>
<keyword evidence="8 15" id="KW-0227">DNA damage</keyword>
<dbReference type="PANTHER" id="PTHR20973:SF0">
    <property type="entry name" value="NON-STRUCTURAL MAINTENANCE OF CHROMOSOMES ELEMENT 1 HOMOLOG"/>
    <property type="match status" value="1"/>
</dbReference>
<reference evidence="18" key="1">
    <citation type="submission" date="2022-06" db="EMBL/GenBank/DDBJ databases">
        <title>Complete genome sequences of two strains of the flax pathogen Septoria linicola.</title>
        <authorList>
            <person name="Lapalu N."/>
            <person name="Simon A."/>
            <person name="Demenou B."/>
            <person name="Paumier D."/>
            <person name="Guillot M.-P."/>
            <person name="Gout L."/>
            <person name="Valade R."/>
        </authorList>
    </citation>
    <scope>NUCLEOTIDE SEQUENCE</scope>
    <source>
        <strain evidence="18">SE15195</strain>
    </source>
</reference>
<evidence type="ECO:0000256" key="7">
    <source>
        <dbReference type="ARBA" id="ARBA00022723"/>
    </source>
</evidence>
<feature type="domain" description="Non-structural maintenance of chromosomes element 1 RING C4HC3-type" evidence="17">
    <location>
        <begin position="243"/>
        <end position="286"/>
    </location>
</feature>
<gene>
    <name evidence="18" type="ORF">Slin15195_G090400</name>
</gene>
<dbReference type="Gene3D" id="3.30.40.10">
    <property type="entry name" value="Zinc/RING finger domain, C3HC4 (zinc finger)"/>
    <property type="match status" value="1"/>
</dbReference>
<dbReference type="GO" id="GO:0030915">
    <property type="term" value="C:Smc5-Smc6 complex"/>
    <property type="evidence" value="ECO:0007669"/>
    <property type="project" value="UniProtKB-UniRule"/>
</dbReference>
<feature type="compositionally biased region" description="Polar residues" evidence="16">
    <location>
        <begin position="158"/>
        <end position="174"/>
    </location>
</feature>
<evidence type="ECO:0000256" key="2">
    <source>
        <dbReference type="ARBA" id="ARBA00004123"/>
    </source>
</evidence>
<protein>
    <recommendedName>
        <fullName evidence="5 15">Non-structural maintenance of chromosomes element 1 homolog</fullName>
        <ecNumber evidence="4 15">2.3.2.27</ecNumber>
    </recommendedName>
</protein>
<organism evidence="18 19">
    <name type="scientific">Septoria linicola</name>
    <dbReference type="NCBI Taxonomy" id="215465"/>
    <lineage>
        <taxon>Eukaryota</taxon>
        <taxon>Fungi</taxon>
        <taxon>Dikarya</taxon>
        <taxon>Ascomycota</taxon>
        <taxon>Pezizomycotina</taxon>
        <taxon>Dothideomycetes</taxon>
        <taxon>Dothideomycetidae</taxon>
        <taxon>Mycosphaerellales</taxon>
        <taxon>Mycosphaerellaceae</taxon>
        <taxon>Septoria</taxon>
    </lineage>
</organism>